<feature type="binding site" evidence="2">
    <location>
        <position position="50"/>
    </location>
    <ligand>
        <name>ATP</name>
        <dbReference type="ChEBI" id="CHEBI:30616"/>
    </ligand>
</feature>
<feature type="region of interest" description="Disordered" evidence="3">
    <location>
        <begin position="1049"/>
        <end position="1083"/>
    </location>
</feature>
<dbReference type="CDD" id="cd14129">
    <property type="entry name" value="STKc_TTBK2"/>
    <property type="match status" value="1"/>
</dbReference>
<feature type="compositionally biased region" description="Pro residues" evidence="3">
    <location>
        <begin position="1070"/>
        <end position="1081"/>
    </location>
</feature>
<dbReference type="InterPro" id="IPR047915">
    <property type="entry name" value="TTBK2_STKc"/>
</dbReference>
<keyword evidence="6 7" id="KW-0418">Kinase</keyword>
<evidence type="ECO:0000313" key="7">
    <source>
        <dbReference type="RefSeq" id="XP_040602060.1"/>
    </source>
</evidence>
<feature type="compositionally biased region" description="Polar residues" evidence="3">
    <location>
        <begin position="1055"/>
        <end position="1067"/>
    </location>
</feature>
<dbReference type="InterPro" id="IPR000719">
    <property type="entry name" value="Prot_kinase_dom"/>
</dbReference>
<evidence type="ECO:0000256" key="2">
    <source>
        <dbReference type="PROSITE-ProRule" id="PRU10141"/>
    </source>
</evidence>
<keyword evidence="2" id="KW-0067">ATP-binding</keyword>
<feature type="compositionally biased region" description="Polar residues" evidence="3">
    <location>
        <begin position="1113"/>
        <end position="1129"/>
    </location>
</feature>
<keyword evidence="1" id="KW-0808">Transferase</keyword>
<dbReference type="Gene3D" id="1.10.510.10">
    <property type="entry name" value="Transferase(Phosphotransferase) domain 1"/>
    <property type="match status" value="1"/>
</dbReference>
<feature type="region of interest" description="Disordered" evidence="3">
    <location>
        <begin position="1113"/>
        <end position="1240"/>
    </location>
</feature>
<keyword evidence="5" id="KW-1185">Reference proteome</keyword>
<evidence type="ECO:0000259" key="4">
    <source>
        <dbReference type="PROSITE" id="PS50011"/>
    </source>
</evidence>
<evidence type="ECO:0000313" key="6">
    <source>
        <dbReference type="RefSeq" id="XP_040602059.1"/>
    </source>
</evidence>
<dbReference type="PROSITE" id="PS50011">
    <property type="entry name" value="PROTEIN_KINASE_DOM"/>
    <property type="match status" value="1"/>
</dbReference>
<reference evidence="6 7" key="1">
    <citation type="submission" date="2025-05" db="UniProtKB">
        <authorList>
            <consortium name="RefSeq"/>
        </authorList>
    </citation>
    <scope>IDENTIFICATION</scope>
    <source>
        <tissue evidence="6 7">Liver</tissue>
    </source>
</reference>
<dbReference type="InterPro" id="IPR050235">
    <property type="entry name" value="CK1_Ser-Thr_kinase"/>
</dbReference>
<feature type="domain" description="Protein kinase" evidence="4">
    <location>
        <begin position="21"/>
        <end position="284"/>
    </location>
</feature>
<dbReference type="RefSeq" id="XP_040602060.1">
    <property type="nucleotide sequence ID" value="XM_040746126.1"/>
</dbReference>
<dbReference type="InterPro" id="IPR011009">
    <property type="entry name" value="Kinase-like_dom_sf"/>
</dbReference>
<dbReference type="PANTHER" id="PTHR11909">
    <property type="entry name" value="CASEIN KINASE-RELATED"/>
    <property type="match status" value="1"/>
</dbReference>
<dbReference type="Proteomes" id="UP000886700">
    <property type="component" value="Unplaced"/>
</dbReference>
<protein>
    <submittedName>
        <fullName evidence="6 7">Tau-tubulin kinase 2 isoform X2</fullName>
    </submittedName>
</protein>
<keyword evidence="2" id="KW-0547">Nucleotide-binding</keyword>
<dbReference type="GeneID" id="101835750"/>
<sequence>MSGGGEQPDILSVGILVKERWKVLRKIGGGGFGEIYDALDMLTRENVALKVESAQQPKQVLKMEVAVLKKLQGKDHVCRFIGCGRNDRFNYVVMQLQGRNLADLRRSQSRGTFTISTTLRLGRQILESIESIHSVGFLHRDIKPSNFAMGRFPSTCRKCFMLDFGLARQFTNSCGDVRPPRAVAGFRGTVRYASINAHRNREMGRHDDLWSLFYMLVEFVVGQLPWRKIKDKEQVGSIKERYDHRLMLKHLPSEFSTFLDHISSLDYFTKPDYQLLTSVFDNSIKTFGVIESEPFDWEKSGTDGSLTTTTTSATPQLHTRLTPAAIGIANATPIPGDLLRENTDEVFPDEQLSDGENGIPVGVSPDKLPGSLGHARPQEKDVWEEMDINKNKIKLGICKAATEEENSHGHINGIPNAPSLGSPIRVRSEITQPDRDVPLVRKLRSIHSFELEKRLTLEPKPDTDKFLETCMEKMQKDSSAGKESVLPALPHKPCVPVGSRTEHIWHYDEEYLPEASKPASANTPEQADGGGSNGFVAVNLSSCKQEVDSKEWVIVDKEQDLRDFRTNEVLGHKTTGSPSDEEPEVLQVLEGSPQDEKIQVGPWTDNHHLKESSGVVLALSAECPATAASEQYTDRLDLQAGAASQFLTVTPTSPMEAQAEGPLTAITIPRPSVASTQSTSGSFHYGPQPEKKDLQPLEPTVELYSPRENFSGLVVTEGELPSGGSRMDLGLQIDHIGHDMLPNMRDGDTSQDLGPKDLCDHNRLVVKEFENLPGETEEKSILLGSDNEDEKLSKGQHCVEISHPDLVTTERDQSATTEPLDVSKTQNFSVVPNQDKKHEIMKLLTVGTSEISQVIDPHAEGQIGQVAVMQKNKLFKDADIKSEDLPGHQGDLSTFLHQEGKREKVVPRNGELYHCVPENEHGTPTRKDMLRSSFVTRHSRIPVLAQEIDSTFESSSAVSAKEKLLQKKAYQPELVKLLVEKRQFKSFLGDLSSASDKLIEEKLAAAPVPFSEEEVFTPFSRLAVDSHLSRSAEDGFLSPIISQSRKSKIPRPVSWVSTDQVNSSASPQFLPRPPPGKPPIRPGVEARLRRYKVLGSSNSDSDLFSRLAQILQNGSQKPRSTPQSKSPGSPHNPKTPPKSPVVPRRSPSASPRSSSLPRTSSSSPSRAGRPHHDQRSSSPHLGRSKSPPSHSGSSSSRRSCQQEHCKPSKNGPKGSGSLHHHSASSKTPPGKSKPASKLSR</sequence>
<feature type="compositionally biased region" description="Polar residues" evidence="3">
    <location>
        <begin position="673"/>
        <end position="682"/>
    </location>
</feature>
<evidence type="ECO:0000256" key="1">
    <source>
        <dbReference type="ARBA" id="ARBA00022679"/>
    </source>
</evidence>
<dbReference type="PROSITE" id="PS00107">
    <property type="entry name" value="PROTEIN_KINASE_ATP"/>
    <property type="match status" value="1"/>
</dbReference>
<dbReference type="SMART" id="SM00220">
    <property type="entry name" value="S_TKc"/>
    <property type="match status" value="1"/>
</dbReference>
<dbReference type="GO" id="GO:0016301">
    <property type="term" value="F:kinase activity"/>
    <property type="evidence" value="ECO:0007669"/>
    <property type="project" value="UniProtKB-KW"/>
</dbReference>
<feature type="compositionally biased region" description="Low complexity" evidence="3">
    <location>
        <begin position="1141"/>
        <end position="1167"/>
    </location>
</feature>
<accession>A0ABM2XH31</accession>
<dbReference type="SUPFAM" id="SSF56112">
    <property type="entry name" value="Protein kinase-like (PK-like)"/>
    <property type="match status" value="1"/>
</dbReference>
<dbReference type="Pfam" id="PF00069">
    <property type="entry name" value="Pkinase"/>
    <property type="match status" value="1"/>
</dbReference>
<name>A0ABM2XH31_MESAU</name>
<dbReference type="RefSeq" id="XP_040602059.1">
    <property type="nucleotide sequence ID" value="XM_040746125.1"/>
</dbReference>
<dbReference type="InterPro" id="IPR017441">
    <property type="entry name" value="Protein_kinase_ATP_BS"/>
</dbReference>
<gene>
    <name evidence="6 7" type="primary">Ttbk2</name>
</gene>
<feature type="compositionally biased region" description="Low complexity" evidence="3">
    <location>
        <begin position="1184"/>
        <end position="1199"/>
    </location>
</feature>
<proteinExistence type="predicted"/>
<evidence type="ECO:0000313" key="5">
    <source>
        <dbReference type="Proteomes" id="UP000886700"/>
    </source>
</evidence>
<feature type="region of interest" description="Disordered" evidence="3">
    <location>
        <begin position="673"/>
        <end position="694"/>
    </location>
</feature>
<evidence type="ECO:0000256" key="3">
    <source>
        <dbReference type="SAM" id="MobiDB-lite"/>
    </source>
</evidence>
<organism evidence="5 7">
    <name type="scientific">Mesocricetus auratus</name>
    <name type="common">Golden hamster</name>
    <dbReference type="NCBI Taxonomy" id="10036"/>
    <lineage>
        <taxon>Eukaryota</taxon>
        <taxon>Metazoa</taxon>
        <taxon>Chordata</taxon>
        <taxon>Craniata</taxon>
        <taxon>Vertebrata</taxon>
        <taxon>Euteleostomi</taxon>
        <taxon>Mammalia</taxon>
        <taxon>Eutheria</taxon>
        <taxon>Euarchontoglires</taxon>
        <taxon>Glires</taxon>
        <taxon>Rodentia</taxon>
        <taxon>Myomorpha</taxon>
        <taxon>Muroidea</taxon>
        <taxon>Cricetidae</taxon>
        <taxon>Cricetinae</taxon>
        <taxon>Mesocricetus</taxon>
    </lineage>
</organism>